<dbReference type="SUPFAM" id="SSF47240">
    <property type="entry name" value="Ferritin-like"/>
    <property type="match status" value="1"/>
</dbReference>
<reference evidence="1 2" key="1">
    <citation type="journal article" date="2019" name="Int. J. Syst. Evol. Microbiol.">
        <title>The Global Catalogue of Microorganisms (GCM) 10K type strain sequencing project: providing services to taxonomists for standard genome sequencing and annotation.</title>
        <authorList>
            <consortium name="The Broad Institute Genomics Platform"/>
            <consortium name="The Broad Institute Genome Sequencing Center for Infectious Disease"/>
            <person name="Wu L."/>
            <person name="Ma J."/>
        </authorList>
    </citation>
    <scope>NUCLEOTIDE SEQUENCE [LARGE SCALE GENOMIC DNA]</scope>
    <source>
        <strain evidence="1 2">PSRA2</strain>
    </source>
</reference>
<dbReference type="AlphaFoldDB" id="A0ABD5UBU9"/>
<dbReference type="EMBL" id="JBHSXM010000001">
    <property type="protein sequence ID" value="MFC6837050.1"/>
    <property type="molecule type" value="Genomic_DNA"/>
</dbReference>
<organism evidence="1 2">
    <name type="scientific">Halomarina ordinaria</name>
    <dbReference type="NCBI Taxonomy" id="3033939"/>
    <lineage>
        <taxon>Archaea</taxon>
        <taxon>Methanobacteriati</taxon>
        <taxon>Methanobacteriota</taxon>
        <taxon>Stenosarchaea group</taxon>
        <taxon>Halobacteria</taxon>
        <taxon>Halobacteriales</taxon>
        <taxon>Natronomonadaceae</taxon>
        <taxon>Halomarina</taxon>
    </lineage>
</organism>
<evidence type="ECO:0000313" key="1">
    <source>
        <dbReference type="EMBL" id="MFC6837050.1"/>
    </source>
</evidence>
<accession>A0ABD5UBU9</accession>
<sequence length="211" mass="22867">MTSTSEDFLDRVRSENRTALSRLGSSKALYADTGGDIDVAPVLRAAATAEHAAMETFETWAEEEDGAAGEAFAATASEERDHYERVVARLDGDDPYLDETPAIQRYLRDLDDTLDRAGGFVGRTVAAEKSKDQLVGFFVGQADPQSSQAFREMGGDLDDQLDRGVDLLAELCESDEDWGSALEAASGAIQAAYEEYTERLNDLGVNPKPVC</sequence>
<dbReference type="InterPro" id="IPR009078">
    <property type="entry name" value="Ferritin-like_SF"/>
</dbReference>
<proteinExistence type="predicted"/>
<dbReference type="Proteomes" id="UP001596406">
    <property type="component" value="Unassembled WGS sequence"/>
</dbReference>
<gene>
    <name evidence="1" type="ORF">ACFQHK_11095</name>
</gene>
<comment type="caution">
    <text evidence="1">The sequence shown here is derived from an EMBL/GenBank/DDBJ whole genome shotgun (WGS) entry which is preliminary data.</text>
</comment>
<evidence type="ECO:0000313" key="2">
    <source>
        <dbReference type="Proteomes" id="UP001596406"/>
    </source>
</evidence>
<name>A0ABD5UBU9_9EURY</name>
<keyword evidence="2" id="KW-1185">Reference proteome</keyword>
<protein>
    <submittedName>
        <fullName evidence="1">Rubrerythrin family protein</fullName>
    </submittedName>
</protein>
<dbReference type="RefSeq" id="WP_304448721.1">
    <property type="nucleotide sequence ID" value="NZ_JARRAH010000001.1"/>
</dbReference>